<protein>
    <submittedName>
        <fullName evidence="2">Coagulation factor 5/8 type domain-containing protein</fullName>
    </submittedName>
</protein>
<dbReference type="InterPro" id="IPR012334">
    <property type="entry name" value="Pectin_lyas_fold"/>
</dbReference>
<dbReference type="SUPFAM" id="SSF51126">
    <property type="entry name" value="Pectin lyase-like"/>
    <property type="match status" value="1"/>
</dbReference>
<accession>A0A1V9FQT8</accession>
<evidence type="ECO:0000313" key="3">
    <source>
        <dbReference type="Proteomes" id="UP000192796"/>
    </source>
</evidence>
<evidence type="ECO:0000313" key="2">
    <source>
        <dbReference type="EMBL" id="OQP60616.1"/>
    </source>
</evidence>
<keyword evidence="3" id="KW-1185">Reference proteome</keyword>
<dbReference type="STRING" id="1703345.A3860_32910"/>
<proteinExistence type="predicted"/>
<evidence type="ECO:0000256" key="1">
    <source>
        <dbReference type="SAM" id="SignalP"/>
    </source>
</evidence>
<keyword evidence="1" id="KW-0732">Signal</keyword>
<dbReference type="Proteomes" id="UP000192796">
    <property type="component" value="Unassembled WGS sequence"/>
</dbReference>
<organism evidence="2 3">
    <name type="scientific">Niastella vici</name>
    <dbReference type="NCBI Taxonomy" id="1703345"/>
    <lineage>
        <taxon>Bacteria</taxon>
        <taxon>Pseudomonadati</taxon>
        <taxon>Bacteroidota</taxon>
        <taxon>Chitinophagia</taxon>
        <taxon>Chitinophagales</taxon>
        <taxon>Chitinophagaceae</taxon>
        <taxon>Niastella</taxon>
    </lineage>
</organism>
<reference evidence="2 3" key="1">
    <citation type="submission" date="2016-03" db="EMBL/GenBank/DDBJ databases">
        <title>Niastella vici sp. nov., isolated from farmland soil.</title>
        <authorList>
            <person name="Chen L."/>
            <person name="Wang D."/>
            <person name="Yang S."/>
            <person name="Wang G."/>
        </authorList>
    </citation>
    <scope>NUCLEOTIDE SEQUENCE [LARGE SCALE GENOMIC DNA]</scope>
    <source>
        <strain evidence="2 3">DJ57</strain>
    </source>
</reference>
<sequence>MTTLLGVMPVVLLLACSRQLSSPAATETATLTHTTAVYRTVYVSTASQLTSALANALPGDSIVLADGTYSGHFTMAVSGTAAVPIILQGSRNAILDGGDINTGYVLHLKAAYCTVRGFTVRNGLKGIMTDGTVYNLIDSVRVYNIGEEGIHLRTFSSHNTILRCDISYTGLKTPGYGEGVYMGSAKNNWGTYTGGNPDKSDSNQVLNNHIGPNVAAECIDVKEGTTGGLVSGNYFDASGITGANSADSWLDVKGNYYNIDGNTGYNPSGSVLVDGFQVHCVYSGWGNYNVFTNNNCTVNASGYGFNIQLSGSNGTTVGNKVYSNNTVTEAVSGVSNIALSN</sequence>
<dbReference type="RefSeq" id="WP_081152798.1">
    <property type="nucleotide sequence ID" value="NZ_LVYD01000060.1"/>
</dbReference>
<dbReference type="AlphaFoldDB" id="A0A1V9FQT8"/>
<dbReference type="Gene3D" id="2.160.20.10">
    <property type="entry name" value="Single-stranded right-handed beta-helix, Pectin lyase-like"/>
    <property type="match status" value="1"/>
</dbReference>
<dbReference type="InterPro" id="IPR011050">
    <property type="entry name" value="Pectin_lyase_fold/virulence"/>
</dbReference>
<dbReference type="InterPro" id="IPR006626">
    <property type="entry name" value="PbH1"/>
</dbReference>
<gene>
    <name evidence="2" type="ORF">A3860_32910</name>
</gene>
<dbReference type="SMART" id="SM00710">
    <property type="entry name" value="PbH1"/>
    <property type="match status" value="6"/>
</dbReference>
<comment type="caution">
    <text evidence="2">The sequence shown here is derived from an EMBL/GenBank/DDBJ whole genome shotgun (WGS) entry which is preliminary data.</text>
</comment>
<name>A0A1V9FQT8_9BACT</name>
<dbReference type="EMBL" id="LVYD01000060">
    <property type="protein sequence ID" value="OQP60616.1"/>
    <property type="molecule type" value="Genomic_DNA"/>
</dbReference>
<feature type="chain" id="PRO_5010727885" evidence="1">
    <location>
        <begin position="25"/>
        <end position="341"/>
    </location>
</feature>
<feature type="signal peptide" evidence="1">
    <location>
        <begin position="1"/>
        <end position="24"/>
    </location>
</feature>